<accession>A0ABX9VGF3</accession>
<evidence type="ECO:0000313" key="2">
    <source>
        <dbReference type="EMBL" id="RMI20059.1"/>
    </source>
</evidence>
<feature type="transmembrane region" description="Helical" evidence="1">
    <location>
        <begin position="41"/>
        <end position="61"/>
    </location>
</feature>
<name>A0ABX9VGF3_9PROT</name>
<comment type="caution">
    <text evidence="2">The sequence shown here is derived from an EMBL/GenBank/DDBJ whole genome shotgun (WGS) entry which is preliminary data.</text>
</comment>
<keyword evidence="1" id="KW-0812">Transmembrane</keyword>
<keyword evidence="3" id="KW-1185">Reference proteome</keyword>
<gene>
    <name evidence="2" type="ORF">EBE87_18085</name>
</gene>
<feature type="non-terminal residue" evidence="2">
    <location>
        <position position="143"/>
    </location>
</feature>
<keyword evidence="1" id="KW-1133">Transmembrane helix</keyword>
<evidence type="ECO:0000256" key="1">
    <source>
        <dbReference type="SAM" id="Phobius"/>
    </source>
</evidence>
<protein>
    <submittedName>
        <fullName evidence="2">Uncharacterized protein</fullName>
    </submittedName>
</protein>
<organism evidence="2 3">
    <name type="scientific">Teichococcus wenyumeiae</name>
    <dbReference type="NCBI Taxonomy" id="2478470"/>
    <lineage>
        <taxon>Bacteria</taxon>
        <taxon>Pseudomonadati</taxon>
        <taxon>Pseudomonadota</taxon>
        <taxon>Alphaproteobacteria</taxon>
        <taxon>Acetobacterales</taxon>
        <taxon>Roseomonadaceae</taxon>
        <taxon>Roseomonas</taxon>
    </lineage>
</organism>
<keyword evidence="1" id="KW-0472">Membrane</keyword>
<dbReference type="EMBL" id="RFLX01000014">
    <property type="protein sequence ID" value="RMI20059.1"/>
    <property type="molecule type" value="Genomic_DNA"/>
</dbReference>
<feature type="transmembrane region" description="Helical" evidence="1">
    <location>
        <begin position="104"/>
        <end position="124"/>
    </location>
</feature>
<evidence type="ECO:0000313" key="3">
    <source>
        <dbReference type="Proteomes" id="UP000274097"/>
    </source>
</evidence>
<proteinExistence type="predicted"/>
<dbReference type="Proteomes" id="UP000274097">
    <property type="component" value="Unassembled WGS sequence"/>
</dbReference>
<reference evidence="2 3" key="1">
    <citation type="submission" date="2018-10" db="EMBL/GenBank/DDBJ databases">
        <title>Roseomonas sp. nov., isolated from feces of Tibetan antelopes in the Qinghai-Tibet plateau, China.</title>
        <authorList>
            <person name="Tian Z."/>
        </authorList>
    </citation>
    <scope>NUCLEOTIDE SEQUENCE [LARGE SCALE GENOMIC DNA]</scope>
    <source>
        <strain evidence="2 3">Z23</strain>
    </source>
</reference>
<feature type="transmembrane region" description="Helical" evidence="1">
    <location>
        <begin position="73"/>
        <end position="92"/>
    </location>
</feature>
<sequence>MGAGVGASSIGAASAPESIAGISGASAFLRERVPVAALRGAFARFTVVSMIVTVSAASGAATGASALALRRVAGLRAAAAFFGAGVAVAADLRAAGLRAVLAEAAFFGAAVVLRAAVAVVFFAAAPRVVVALRAVLAAAFFGA</sequence>